<protein>
    <submittedName>
        <fullName evidence="5">AraC family transcriptional regulator</fullName>
    </submittedName>
</protein>
<dbReference type="Pfam" id="PF12833">
    <property type="entry name" value="HTH_18"/>
    <property type="match status" value="1"/>
</dbReference>
<keyword evidence="2" id="KW-0238">DNA-binding</keyword>
<name>A0ABS2HK34_9VIBR</name>
<dbReference type="Proteomes" id="UP000809621">
    <property type="component" value="Unassembled WGS sequence"/>
</dbReference>
<dbReference type="SUPFAM" id="SSF46689">
    <property type="entry name" value="Homeodomain-like"/>
    <property type="match status" value="1"/>
</dbReference>
<keyword evidence="6" id="KW-1185">Reference proteome</keyword>
<dbReference type="PROSITE" id="PS01124">
    <property type="entry name" value="HTH_ARAC_FAMILY_2"/>
    <property type="match status" value="1"/>
</dbReference>
<dbReference type="EMBL" id="JAFEUM010000005">
    <property type="protein sequence ID" value="MBM7037419.1"/>
    <property type="molecule type" value="Genomic_DNA"/>
</dbReference>
<organism evidence="5 6">
    <name type="scientific">Vibrio ulleungensis</name>
    <dbReference type="NCBI Taxonomy" id="2807619"/>
    <lineage>
        <taxon>Bacteria</taxon>
        <taxon>Pseudomonadati</taxon>
        <taxon>Pseudomonadota</taxon>
        <taxon>Gammaproteobacteria</taxon>
        <taxon>Vibrionales</taxon>
        <taxon>Vibrionaceae</taxon>
        <taxon>Vibrio</taxon>
    </lineage>
</organism>
<evidence type="ECO:0000313" key="5">
    <source>
        <dbReference type="EMBL" id="MBM7037419.1"/>
    </source>
</evidence>
<accession>A0ABS2HK34</accession>
<comment type="caution">
    <text evidence="5">The sequence shown here is derived from an EMBL/GenBank/DDBJ whole genome shotgun (WGS) entry which is preliminary data.</text>
</comment>
<reference evidence="5 6" key="1">
    <citation type="submission" date="2021-02" db="EMBL/GenBank/DDBJ databases">
        <authorList>
            <person name="Park J.-S."/>
        </authorList>
    </citation>
    <scope>NUCLEOTIDE SEQUENCE [LARGE SCALE GENOMIC DNA]</scope>
    <source>
        <strain evidence="5 6">188UL20-2</strain>
    </source>
</reference>
<feature type="domain" description="HTH araC/xylS-type" evidence="4">
    <location>
        <begin position="236"/>
        <end position="334"/>
    </location>
</feature>
<dbReference type="PRINTS" id="PR00032">
    <property type="entry name" value="HTHARAC"/>
</dbReference>
<evidence type="ECO:0000256" key="2">
    <source>
        <dbReference type="ARBA" id="ARBA00023125"/>
    </source>
</evidence>
<keyword evidence="3" id="KW-0804">Transcription</keyword>
<evidence type="ECO:0000256" key="1">
    <source>
        <dbReference type="ARBA" id="ARBA00023015"/>
    </source>
</evidence>
<dbReference type="PANTHER" id="PTHR47894">
    <property type="entry name" value="HTH-TYPE TRANSCRIPTIONAL REGULATOR GADX"/>
    <property type="match status" value="1"/>
</dbReference>
<dbReference type="Gene3D" id="1.10.10.60">
    <property type="entry name" value="Homeodomain-like"/>
    <property type="match status" value="1"/>
</dbReference>
<dbReference type="InterPro" id="IPR020449">
    <property type="entry name" value="Tscrpt_reg_AraC-type_HTH"/>
</dbReference>
<sequence length="336" mass="38443">MTMTNPKIPLVSKESVEFFASMFKELDQRSYDLLRKATLPNDIHKETNYLCLPESSLKNFMEVLGESLENDRLGIVFLRSCRETFIPKMVGVLTQNQSLKAALEEFCEVLKQESTGAHVCVENSGGKWWLVRHKSKSDEVWFKYAEMFSVMFMAELLRVLTSNRWTPTIIGIQDSSAEDFKKLPTLGKATFSVERPVTALEIPQPLIDLPINLQSVEQSKLLLGQLDLGEEASYVDQFRLAMRPYLSMGKLPITLAAQILRTNVRTLQRKLKKEDRIYQELIEEMVFDEIKECLTSTDFPVTQVASQFGYSDSAHFGRSFKRVTGLTPTQYRAQRA</sequence>
<dbReference type="InterPro" id="IPR018060">
    <property type="entry name" value="HTH_AraC"/>
</dbReference>
<dbReference type="PANTHER" id="PTHR47894:SF4">
    <property type="entry name" value="HTH-TYPE TRANSCRIPTIONAL REGULATOR GADX"/>
    <property type="match status" value="1"/>
</dbReference>
<gene>
    <name evidence="5" type="ORF">JQC93_13470</name>
</gene>
<dbReference type="SMART" id="SM00342">
    <property type="entry name" value="HTH_ARAC"/>
    <property type="match status" value="1"/>
</dbReference>
<keyword evidence="1" id="KW-0805">Transcription regulation</keyword>
<proteinExistence type="predicted"/>
<evidence type="ECO:0000256" key="3">
    <source>
        <dbReference type="ARBA" id="ARBA00023163"/>
    </source>
</evidence>
<evidence type="ECO:0000313" key="6">
    <source>
        <dbReference type="Proteomes" id="UP000809621"/>
    </source>
</evidence>
<evidence type="ECO:0000259" key="4">
    <source>
        <dbReference type="PROSITE" id="PS01124"/>
    </source>
</evidence>
<dbReference type="InterPro" id="IPR009057">
    <property type="entry name" value="Homeodomain-like_sf"/>
</dbReference>